<proteinExistence type="predicted"/>
<dbReference type="FunFam" id="1.10.10.60:FF:000110">
    <property type="entry name" value="Transcriptional adapter"/>
    <property type="match status" value="1"/>
</dbReference>
<keyword evidence="14" id="KW-1185">Reference proteome</keyword>
<dbReference type="InterPro" id="IPR055141">
    <property type="entry name" value="TADA2A_B-like_dom"/>
</dbReference>
<dbReference type="PROSITE" id="PS51293">
    <property type="entry name" value="SANT"/>
    <property type="match status" value="1"/>
</dbReference>
<dbReference type="Proteomes" id="UP000596742">
    <property type="component" value="Unassembled WGS sequence"/>
</dbReference>
<dbReference type="OrthoDB" id="270417at2759"/>
<dbReference type="Gene3D" id="1.10.10.10">
    <property type="entry name" value="Winged helix-like DNA-binding domain superfamily/Winged helix DNA-binding domain"/>
    <property type="match status" value="1"/>
</dbReference>
<dbReference type="InterPro" id="IPR000433">
    <property type="entry name" value="Znf_ZZ"/>
</dbReference>
<dbReference type="SMART" id="SM00717">
    <property type="entry name" value="SANT"/>
    <property type="match status" value="1"/>
</dbReference>
<dbReference type="PIRSF" id="PIRSF025024">
    <property type="entry name" value="Transcriptional_adaptor_2"/>
    <property type="match status" value="1"/>
</dbReference>
<dbReference type="PANTHER" id="PTHR12374">
    <property type="entry name" value="TRANSCRIPTIONAL ADAPTOR 2 ADA2 -RELATED"/>
    <property type="match status" value="1"/>
</dbReference>
<dbReference type="CDD" id="cd00167">
    <property type="entry name" value="SANT"/>
    <property type="match status" value="1"/>
</dbReference>
<evidence type="ECO:0000313" key="14">
    <source>
        <dbReference type="Proteomes" id="UP000596742"/>
    </source>
</evidence>
<gene>
    <name evidence="13" type="ORF">MGAL_10B054690</name>
</gene>
<name>A0A8B6DLZ3_MYTGA</name>
<dbReference type="EMBL" id="UYJE01003714">
    <property type="protein sequence ID" value="VDI21763.1"/>
    <property type="molecule type" value="Genomic_DNA"/>
</dbReference>
<dbReference type="PROSITE" id="PS50135">
    <property type="entry name" value="ZF_ZZ_2"/>
    <property type="match status" value="1"/>
</dbReference>
<dbReference type="InterPro" id="IPR016827">
    <property type="entry name" value="Ada2/TADA2"/>
</dbReference>
<comment type="caution">
    <text evidence="13">The sequence shown here is derived from an EMBL/GenBank/DDBJ whole genome shotgun (WGS) entry which is preliminary data.</text>
</comment>
<evidence type="ECO:0000313" key="13">
    <source>
        <dbReference type="EMBL" id="VDI21763.1"/>
    </source>
</evidence>
<evidence type="ECO:0000256" key="2">
    <source>
        <dbReference type="ARBA" id="ARBA00022771"/>
    </source>
</evidence>
<dbReference type="Gene3D" id="1.10.10.60">
    <property type="entry name" value="Homeodomain-like"/>
    <property type="match status" value="1"/>
</dbReference>
<keyword evidence="4 7" id="KW-0805">Transcription regulation</keyword>
<accession>A0A8B6DLZ3</accession>
<evidence type="ECO:0000259" key="11">
    <source>
        <dbReference type="PROSITE" id="PS51293"/>
    </source>
</evidence>
<feature type="domain" description="Myb-like" evidence="9">
    <location>
        <begin position="64"/>
        <end position="108"/>
    </location>
</feature>
<keyword evidence="5 7" id="KW-0804">Transcription</keyword>
<dbReference type="PROSITE" id="PS50090">
    <property type="entry name" value="MYB_LIKE"/>
    <property type="match status" value="1"/>
</dbReference>
<sequence>MSKVRCNCCQIEISGFRVQCTDCTDFDLCLQCYSLGAEIGGHKRVHEYKLVSDYVVGAFELDTPWTLAEETMLLDAVEQYGFGNWEDVANHVEKRTAEECEDHYVTFFVSGSVGKVTIRPDAADAIKDHTCPNGGPLSPSITQPISPVELSLPEQQELGYMPLRDDFEREHDNDAEILISSLANNYDDEDIDIAVKLSQVEKYRTRLKERERRKRLARGYNLLQSATTIGKQKSQTPKKRIHKEEREFQDKMKVFAQFHTLSEHETFLENIQKEKDLKERIQELLKYRKHGITKLDDIDVFEDEKYKRDKKKENKKKMGNITPLSKRSSMASKKAAVATEEKLDILIDEDELKDENNENIPKEACNMPGFDMLSDRERRLCSSIGMTYANYQTIKTCIIKDYLQRRQGVPIKIRYPSGLDKTHRRQIISFLTDNGWIGVT</sequence>
<evidence type="ECO:0000256" key="4">
    <source>
        <dbReference type="ARBA" id="ARBA00023015"/>
    </source>
</evidence>
<keyword evidence="6 7" id="KW-0539">Nucleus</keyword>
<dbReference type="CDD" id="cd02335">
    <property type="entry name" value="ZZ_ADA2"/>
    <property type="match status" value="1"/>
</dbReference>
<feature type="domain" description="SANT" evidence="11">
    <location>
        <begin position="60"/>
        <end position="112"/>
    </location>
</feature>
<dbReference type="GO" id="GO:0003682">
    <property type="term" value="F:chromatin binding"/>
    <property type="evidence" value="ECO:0007669"/>
    <property type="project" value="TreeGrafter"/>
</dbReference>
<dbReference type="Gene3D" id="3.30.60.90">
    <property type="match status" value="1"/>
</dbReference>
<dbReference type="SUPFAM" id="SSF57850">
    <property type="entry name" value="RING/U-box"/>
    <property type="match status" value="1"/>
</dbReference>
<dbReference type="GO" id="GO:0008270">
    <property type="term" value="F:zinc ion binding"/>
    <property type="evidence" value="ECO:0007669"/>
    <property type="project" value="UniProtKB-KW"/>
</dbReference>
<evidence type="ECO:0000259" key="9">
    <source>
        <dbReference type="PROSITE" id="PS50090"/>
    </source>
</evidence>
<feature type="domain" description="HTH myb-type" evidence="12">
    <location>
        <begin position="64"/>
        <end position="112"/>
    </location>
</feature>
<evidence type="ECO:0000259" key="12">
    <source>
        <dbReference type="PROSITE" id="PS51294"/>
    </source>
</evidence>
<dbReference type="InterPro" id="IPR043145">
    <property type="entry name" value="Znf_ZZ_sf"/>
</dbReference>
<dbReference type="AlphaFoldDB" id="A0A8B6DLZ3"/>
<evidence type="ECO:0000256" key="7">
    <source>
        <dbReference type="PIRNR" id="PIRNR025024"/>
    </source>
</evidence>
<keyword evidence="1" id="KW-0479">Metal-binding</keyword>
<dbReference type="Pfam" id="PF22941">
    <property type="entry name" value="TADA2A-like_3rd"/>
    <property type="match status" value="1"/>
</dbReference>
<organism evidence="13 14">
    <name type="scientific">Mytilus galloprovincialis</name>
    <name type="common">Mediterranean mussel</name>
    <dbReference type="NCBI Taxonomy" id="29158"/>
    <lineage>
        <taxon>Eukaryota</taxon>
        <taxon>Metazoa</taxon>
        <taxon>Spiralia</taxon>
        <taxon>Lophotrochozoa</taxon>
        <taxon>Mollusca</taxon>
        <taxon>Bivalvia</taxon>
        <taxon>Autobranchia</taxon>
        <taxon>Pteriomorphia</taxon>
        <taxon>Mytilida</taxon>
        <taxon>Mytiloidea</taxon>
        <taxon>Mytilidae</taxon>
        <taxon>Mytilinae</taxon>
        <taxon>Mytilus</taxon>
    </lineage>
</organism>
<comment type="subcellular location">
    <subcellularLocation>
        <location evidence="7">Nucleus</location>
    </subcellularLocation>
</comment>
<reference evidence="13" key="1">
    <citation type="submission" date="2018-11" db="EMBL/GenBank/DDBJ databases">
        <authorList>
            <person name="Alioto T."/>
            <person name="Alioto T."/>
        </authorList>
    </citation>
    <scope>NUCLEOTIDE SEQUENCE</scope>
</reference>
<dbReference type="GO" id="GO:0005634">
    <property type="term" value="C:nucleus"/>
    <property type="evidence" value="ECO:0007669"/>
    <property type="project" value="UniProtKB-SubCell"/>
</dbReference>
<evidence type="ECO:0000256" key="6">
    <source>
        <dbReference type="ARBA" id="ARBA00023242"/>
    </source>
</evidence>
<dbReference type="GO" id="GO:0070461">
    <property type="term" value="C:SAGA-type complex"/>
    <property type="evidence" value="ECO:0007669"/>
    <property type="project" value="TreeGrafter"/>
</dbReference>
<dbReference type="PROSITE" id="PS51294">
    <property type="entry name" value="HTH_MYB"/>
    <property type="match status" value="1"/>
</dbReference>
<feature type="domain" description="ZZ-type" evidence="10">
    <location>
        <begin position="1"/>
        <end position="56"/>
    </location>
</feature>
<evidence type="ECO:0000256" key="3">
    <source>
        <dbReference type="ARBA" id="ARBA00022833"/>
    </source>
</evidence>
<evidence type="ECO:0000259" key="10">
    <source>
        <dbReference type="PROSITE" id="PS50135"/>
    </source>
</evidence>
<evidence type="ECO:0000256" key="5">
    <source>
        <dbReference type="ARBA" id="ARBA00023163"/>
    </source>
</evidence>
<dbReference type="PANTHER" id="PTHR12374:SF63">
    <property type="entry name" value="TRANSCRIPTIONAL ADAPTER 2-BETA"/>
    <property type="match status" value="1"/>
</dbReference>
<evidence type="ECO:0000256" key="1">
    <source>
        <dbReference type="ARBA" id="ARBA00022723"/>
    </source>
</evidence>
<dbReference type="GO" id="GO:0006357">
    <property type="term" value="P:regulation of transcription by RNA polymerase II"/>
    <property type="evidence" value="ECO:0007669"/>
    <property type="project" value="InterPro"/>
</dbReference>
<dbReference type="InterPro" id="IPR009057">
    <property type="entry name" value="Homeodomain-like_sf"/>
</dbReference>
<dbReference type="InterPro" id="IPR036388">
    <property type="entry name" value="WH-like_DNA-bd_sf"/>
</dbReference>
<dbReference type="Pfam" id="PF00249">
    <property type="entry name" value="Myb_DNA-binding"/>
    <property type="match status" value="1"/>
</dbReference>
<dbReference type="InterPro" id="IPR041983">
    <property type="entry name" value="ADA2-like_ZZ"/>
</dbReference>
<dbReference type="InterPro" id="IPR001005">
    <property type="entry name" value="SANT/Myb"/>
</dbReference>
<dbReference type="SMART" id="SM00291">
    <property type="entry name" value="ZnF_ZZ"/>
    <property type="match status" value="1"/>
</dbReference>
<dbReference type="InterPro" id="IPR017884">
    <property type="entry name" value="SANT_dom"/>
</dbReference>
<dbReference type="InterPro" id="IPR017930">
    <property type="entry name" value="Myb_dom"/>
</dbReference>
<dbReference type="GO" id="GO:0006338">
    <property type="term" value="P:chromatin remodeling"/>
    <property type="evidence" value="ECO:0007669"/>
    <property type="project" value="TreeGrafter"/>
</dbReference>
<protein>
    <recommendedName>
        <fullName evidence="7">Transcriptional adapter</fullName>
    </recommendedName>
</protein>
<evidence type="ECO:0000256" key="8">
    <source>
        <dbReference type="PROSITE-ProRule" id="PRU00228"/>
    </source>
</evidence>
<dbReference type="GO" id="GO:0003713">
    <property type="term" value="F:transcription coactivator activity"/>
    <property type="evidence" value="ECO:0007669"/>
    <property type="project" value="InterPro"/>
</dbReference>
<dbReference type="SUPFAM" id="SSF46689">
    <property type="entry name" value="Homeodomain-like"/>
    <property type="match status" value="2"/>
</dbReference>
<keyword evidence="3" id="KW-0862">Zinc</keyword>
<dbReference type="Pfam" id="PF25299">
    <property type="entry name" value="ZZ_ADA2"/>
    <property type="match status" value="1"/>
</dbReference>
<keyword evidence="2 8" id="KW-0863">Zinc-finger</keyword>
<dbReference type="PROSITE" id="PS01357">
    <property type="entry name" value="ZF_ZZ_1"/>
    <property type="match status" value="1"/>
</dbReference>